<organism evidence="1 2">
    <name type="scientific">Podospora australis</name>
    <dbReference type="NCBI Taxonomy" id="1536484"/>
    <lineage>
        <taxon>Eukaryota</taxon>
        <taxon>Fungi</taxon>
        <taxon>Dikarya</taxon>
        <taxon>Ascomycota</taxon>
        <taxon>Pezizomycotina</taxon>
        <taxon>Sordariomycetes</taxon>
        <taxon>Sordariomycetidae</taxon>
        <taxon>Sordariales</taxon>
        <taxon>Podosporaceae</taxon>
        <taxon>Podospora</taxon>
    </lineage>
</organism>
<evidence type="ECO:0000313" key="1">
    <source>
        <dbReference type="EMBL" id="KAK4191760.1"/>
    </source>
</evidence>
<reference evidence="1" key="1">
    <citation type="journal article" date="2023" name="Mol. Phylogenet. Evol.">
        <title>Genome-scale phylogeny and comparative genomics of the fungal order Sordariales.</title>
        <authorList>
            <person name="Hensen N."/>
            <person name="Bonometti L."/>
            <person name="Westerberg I."/>
            <person name="Brannstrom I.O."/>
            <person name="Guillou S."/>
            <person name="Cros-Aarteil S."/>
            <person name="Calhoun S."/>
            <person name="Haridas S."/>
            <person name="Kuo A."/>
            <person name="Mondo S."/>
            <person name="Pangilinan J."/>
            <person name="Riley R."/>
            <person name="LaButti K."/>
            <person name="Andreopoulos B."/>
            <person name="Lipzen A."/>
            <person name="Chen C."/>
            <person name="Yan M."/>
            <person name="Daum C."/>
            <person name="Ng V."/>
            <person name="Clum A."/>
            <person name="Steindorff A."/>
            <person name="Ohm R.A."/>
            <person name="Martin F."/>
            <person name="Silar P."/>
            <person name="Natvig D.O."/>
            <person name="Lalanne C."/>
            <person name="Gautier V."/>
            <person name="Ament-Velasquez S.L."/>
            <person name="Kruys A."/>
            <person name="Hutchinson M.I."/>
            <person name="Powell A.J."/>
            <person name="Barry K."/>
            <person name="Miller A.N."/>
            <person name="Grigoriev I.V."/>
            <person name="Debuchy R."/>
            <person name="Gladieux P."/>
            <person name="Hiltunen Thoren M."/>
            <person name="Johannesson H."/>
        </authorList>
    </citation>
    <scope>NUCLEOTIDE SEQUENCE</scope>
    <source>
        <strain evidence="1">PSN309</strain>
    </source>
</reference>
<dbReference type="AlphaFoldDB" id="A0AAN6X0Q6"/>
<proteinExistence type="predicted"/>
<keyword evidence="2" id="KW-1185">Reference proteome</keyword>
<evidence type="ECO:0000313" key="2">
    <source>
        <dbReference type="Proteomes" id="UP001302126"/>
    </source>
</evidence>
<accession>A0AAN6X0Q6</accession>
<gene>
    <name evidence="1" type="ORF">QBC35DRAFT_276318</name>
</gene>
<name>A0AAN6X0Q6_9PEZI</name>
<reference evidence="1" key="2">
    <citation type="submission" date="2023-05" db="EMBL/GenBank/DDBJ databases">
        <authorList>
            <consortium name="Lawrence Berkeley National Laboratory"/>
            <person name="Steindorff A."/>
            <person name="Hensen N."/>
            <person name="Bonometti L."/>
            <person name="Westerberg I."/>
            <person name="Brannstrom I.O."/>
            <person name="Guillou S."/>
            <person name="Cros-Aarteil S."/>
            <person name="Calhoun S."/>
            <person name="Haridas S."/>
            <person name="Kuo A."/>
            <person name="Mondo S."/>
            <person name="Pangilinan J."/>
            <person name="Riley R."/>
            <person name="Labutti K."/>
            <person name="Andreopoulos B."/>
            <person name="Lipzen A."/>
            <person name="Chen C."/>
            <person name="Yanf M."/>
            <person name="Daum C."/>
            <person name="Ng V."/>
            <person name="Clum A."/>
            <person name="Ohm R."/>
            <person name="Martin F."/>
            <person name="Silar P."/>
            <person name="Natvig D."/>
            <person name="Lalanne C."/>
            <person name="Gautier V."/>
            <person name="Ament-Velasquez S.L."/>
            <person name="Kruys A."/>
            <person name="Hutchinson M.I."/>
            <person name="Powell A.J."/>
            <person name="Barry K."/>
            <person name="Miller A.N."/>
            <person name="Grigoriev I.V."/>
            <person name="Debuchy R."/>
            <person name="Gladieux P."/>
            <person name="Thoren M.H."/>
            <person name="Johannesson H."/>
        </authorList>
    </citation>
    <scope>NUCLEOTIDE SEQUENCE</scope>
    <source>
        <strain evidence="1">PSN309</strain>
    </source>
</reference>
<comment type="caution">
    <text evidence="1">The sequence shown here is derived from an EMBL/GenBank/DDBJ whole genome shotgun (WGS) entry which is preliminary data.</text>
</comment>
<sequence length="223" mass="24704">MLSAARGRARKRDILESRSAPVPFAHRIGYHHITSSLTKSPAEDLWSSRLLIYLPRSFFWPMHPCATSPTATPALLPRLSVCALISQPDFGQLAPFPRTVRTFQHFDTISNPSNHGTHHRQPVDSAYIRDIEKRQQACPTQRLLHFAPGNFKAFLCESAWGVTEQIDCANSCSPRPLAVSFLASARRRPVSTSSGSTRTPSSPCVVPVLPDLGAPRIYTGCRF</sequence>
<dbReference type="EMBL" id="MU864357">
    <property type="protein sequence ID" value="KAK4191760.1"/>
    <property type="molecule type" value="Genomic_DNA"/>
</dbReference>
<protein>
    <submittedName>
        <fullName evidence="1">Uncharacterized protein</fullName>
    </submittedName>
</protein>
<dbReference type="Proteomes" id="UP001302126">
    <property type="component" value="Unassembled WGS sequence"/>
</dbReference>